<dbReference type="InterPro" id="IPR004332">
    <property type="entry name" value="Transposase_MuDR"/>
</dbReference>
<keyword evidence="2" id="KW-1185">Reference proteome</keyword>
<evidence type="ECO:0000313" key="2">
    <source>
        <dbReference type="Proteomes" id="UP000504607"/>
    </source>
</evidence>
<evidence type="ECO:0000313" key="3">
    <source>
        <dbReference type="RefSeq" id="XP_010942699.1"/>
    </source>
</evidence>
<organism evidence="2 3">
    <name type="scientific">Elaeis guineensis var. tenera</name>
    <name type="common">Oil palm</name>
    <dbReference type="NCBI Taxonomy" id="51953"/>
    <lineage>
        <taxon>Eukaryota</taxon>
        <taxon>Viridiplantae</taxon>
        <taxon>Streptophyta</taxon>
        <taxon>Embryophyta</taxon>
        <taxon>Tracheophyta</taxon>
        <taxon>Spermatophyta</taxon>
        <taxon>Magnoliopsida</taxon>
        <taxon>Liliopsida</taxon>
        <taxon>Arecaceae</taxon>
        <taxon>Arecoideae</taxon>
        <taxon>Cocoseae</taxon>
        <taxon>Elaeidinae</taxon>
        <taxon>Elaeis</taxon>
    </lineage>
</organism>
<sequence length="267" mass="30488">MAFTITTSSQGSTSTSGLQLARSWENAITGIGQIFKDATHFKKALRNYSIAHNKDYQFIENDKLKVTVKCINESYPWRLHASRVGQQGTFKIKTFSNTHSCGSGIGRDGHPKASKIWVADIVFQKVRDRPLYRPIDIKKDIQKDFGIHLSYRQAWLDKEVARVALHGEHYTSFDLLRWYGEAVAETNPENLFVLEYPDRYFERVFICFHACLVGFKSECCPLLFMDGTHILNRYGGVMLSAMALDVENEMFPLAFAIVSAENDVNWI</sequence>
<protein>
    <submittedName>
        <fullName evidence="3">Uncharacterized protein LOC105060610</fullName>
    </submittedName>
</protein>
<feature type="domain" description="Transposase MuDR plant" evidence="1">
    <location>
        <begin position="27"/>
        <end position="92"/>
    </location>
</feature>
<dbReference type="AlphaFoldDB" id="A0A6I9SFX8"/>
<proteinExistence type="predicted"/>
<dbReference type="PANTHER" id="PTHR31973">
    <property type="entry name" value="POLYPROTEIN, PUTATIVE-RELATED"/>
    <property type="match status" value="1"/>
</dbReference>
<dbReference type="KEGG" id="egu:105060610"/>
<dbReference type="Pfam" id="PF03108">
    <property type="entry name" value="DBD_Tnp_Mut"/>
    <property type="match status" value="1"/>
</dbReference>
<dbReference type="PANTHER" id="PTHR31973:SF166">
    <property type="entry name" value="OS10G0104700 PROTEIN"/>
    <property type="match status" value="1"/>
</dbReference>
<dbReference type="OrthoDB" id="1932754at2759"/>
<gene>
    <name evidence="3" type="primary">LOC105060610</name>
</gene>
<accession>A0A6I9SFX8</accession>
<dbReference type="InParanoid" id="A0A6I9SFX8"/>
<dbReference type="Proteomes" id="UP000504607">
    <property type="component" value="Unplaced"/>
</dbReference>
<dbReference type="RefSeq" id="XP_010942699.1">
    <property type="nucleotide sequence ID" value="XM_010944397.1"/>
</dbReference>
<name>A0A6I9SFX8_ELAGV</name>
<reference evidence="3" key="1">
    <citation type="submission" date="2025-08" db="UniProtKB">
        <authorList>
            <consortium name="RefSeq"/>
        </authorList>
    </citation>
    <scope>IDENTIFICATION</scope>
</reference>
<dbReference type="GeneID" id="105060610"/>
<evidence type="ECO:0000259" key="1">
    <source>
        <dbReference type="Pfam" id="PF03108"/>
    </source>
</evidence>